<feature type="domain" description="DUF7800" evidence="3">
    <location>
        <begin position="4"/>
        <end position="85"/>
    </location>
</feature>
<dbReference type="PANTHER" id="PTHR37031:SF2">
    <property type="entry name" value="PHOD-LIKE PHOSPHATASE METALLOPHOSPHATASE DOMAIN-CONTAINING PROTEIN"/>
    <property type="match status" value="1"/>
</dbReference>
<dbReference type="HOGENOM" id="CLU_512549_0_0_11"/>
<evidence type="ECO:0000256" key="1">
    <source>
        <dbReference type="SAM" id="MobiDB-lite"/>
    </source>
</evidence>
<reference evidence="5" key="1">
    <citation type="journal article" date="2007" name="Proc. Natl. Acad. Sci. U.S.A.">
        <title>Genome sequencing reveals complex secondary metabolome in the marine actinomycete Salinispora tropica.</title>
        <authorList>
            <person name="Udwary D.W."/>
            <person name="Zeigler L."/>
            <person name="Asolkar R.N."/>
            <person name="Singan V."/>
            <person name="Lapidus A."/>
            <person name="Fenical W."/>
            <person name="Jensen P.R."/>
            <person name="Moore B.S."/>
        </authorList>
    </citation>
    <scope>NUCLEOTIDE SEQUENCE [LARGE SCALE GENOMIC DNA]</scope>
    <source>
        <strain evidence="5">ATCC BAA-916 / DSM 44818 / CNB-440</strain>
    </source>
</reference>
<dbReference type="SUPFAM" id="SSF56300">
    <property type="entry name" value="Metallo-dependent phosphatases"/>
    <property type="match status" value="1"/>
</dbReference>
<dbReference type="AlphaFoldDB" id="A4X4G4"/>
<feature type="domain" description="PhoD-like phosphatase metallophosphatase" evidence="2">
    <location>
        <begin position="143"/>
        <end position="252"/>
    </location>
</feature>
<name>A4X4G4_SALTO</name>
<dbReference type="Pfam" id="PF09423">
    <property type="entry name" value="PhoD"/>
    <property type="match status" value="1"/>
</dbReference>
<dbReference type="KEGG" id="stp:Strop_1294"/>
<dbReference type="CDD" id="cd07389">
    <property type="entry name" value="MPP_PhoD"/>
    <property type="match status" value="1"/>
</dbReference>
<dbReference type="Pfam" id="PF25077">
    <property type="entry name" value="DUF7800"/>
    <property type="match status" value="1"/>
</dbReference>
<gene>
    <name evidence="4" type="ordered locus">Strop_1294</name>
</gene>
<dbReference type="InterPro" id="IPR038607">
    <property type="entry name" value="PhoD-like_sf"/>
</dbReference>
<sequence length="577" mass="63811">MPAADLLVGPLLRRVVGTQATIWVETSAPATVTVRTADGATGTASTFSAYQHHYALVVVSGLTPDTATSYEVLLDGEPVWPQPRPYRPSIIRTRATDDREQPVRLVFGSCRETTQRATARRLPPDALDAYARGLAATGDPADLPDLLVLLGDQVYADETSPTVRRLLRRRRRRPVGAPVDQVVSFDEYTKLYLESWRAPETRWLLSTVPNVMIFDDHEIVDDWNTSAAWRADARAQPWWGERISSGLASYWVYQHLGNLAPEEIAADPLYAKVTVAEDATDVLREFGHRVDRESDLAHDPERWRAVQYQWSFALDVGRTRLVMVDNRCSRVLASGRRAMLPPGEWSWLVNQTHGSYDHLVVGSSLPWLLPPGIHHVEAWNEVLADSHRRWVADAAEKLRRALDLEHWAAFRRSFDALGKLFARIGGGTPDGATRPRREPGQPGQPVESDPSPPPASISVLGGDVHHSYVARARFADPAVVTPVHQLTCSPLHNQVPAGMRPLLRLGWSPVLAMAARALSRTAGTDRPPLRWTKLAGPYFGNAIGTLRHDGRTAEVTISGTTSAGALHEVMRRDLTSG</sequence>
<accession>A4X4G4</accession>
<protein>
    <recommendedName>
        <fullName evidence="6">PhoD-like phosphatase metallophosphatase domain-containing protein</fullName>
    </recommendedName>
</protein>
<evidence type="ECO:0000259" key="2">
    <source>
        <dbReference type="Pfam" id="PF09423"/>
    </source>
</evidence>
<evidence type="ECO:0000313" key="4">
    <source>
        <dbReference type="EMBL" id="ABP53764.1"/>
    </source>
</evidence>
<proteinExistence type="predicted"/>
<dbReference type="PATRIC" id="fig|369723.5.peg.1318"/>
<dbReference type="STRING" id="369723.Strop_1294"/>
<evidence type="ECO:0000313" key="5">
    <source>
        <dbReference type="Proteomes" id="UP000000235"/>
    </source>
</evidence>
<keyword evidence="5" id="KW-1185">Reference proteome</keyword>
<dbReference type="Gene3D" id="3.60.21.70">
    <property type="entry name" value="PhoD-like phosphatase"/>
    <property type="match status" value="1"/>
</dbReference>
<dbReference type="eggNOG" id="COG3540">
    <property type="taxonomic scope" value="Bacteria"/>
</dbReference>
<dbReference type="EMBL" id="CP000667">
    <property type="protein sequence ID" value="ABP53764.1"/>
    <property type="molecule type" value="Genomic_DNA"/>
</dbReference>
<dbReference type="InterPro" id="IPR056702">
    <property type="entry name" value="DUF7800"/>
</dbReference>
<dbReference type="Proteomes" id="UP000000235">
    <property type="component" value="Chromosome"/>
</dbReference>
<evidence type="ECO:0000259" key="3">
    <source>
        <dbReference type="Pfam" id="PF25077"/>
    </source>
</evidence>
<dbReference type="InterPro" id="IPR018946">
    <property type="entry name" value="PhoD-like_MPP"/>
</dbReference>
<dbReference type="PANTHER" id="PTHR37031">
    <property type="entry name" value="METALLOPHOSPHATASE BINDING DOMAIN PROTEIN"/>
    <property type="match status" value="1"/>
</dbReference>
<dbReference type="InterPro" id="IPR029052">
    <property type="entry name" value="Metallo-depent_PP-like"/>
</dbReference>
<evidence type="ECO:0008006" key="6">
    <source>
        <dbReference type="Google" id="ProtNLM"/>
    </source>
</evidence>
<dbReference type="RefSeq" id="WP_011905196.1">
    <property type="nucleotide sequence ID" value="NC_009380.1"/>
</dbReference>
<feature type="region of interest" description="Disordered" evidence="1">
    <location>
        <begin position="425"/>
        <end position="456"/>
    </location>
</feature>
<organism evidence="4 5">
    <name type="scientific">Salinispora tropica (strain ATCC BAA-916 / DSM 44818 / JCM 13857 / NBRC 105044 / CNB-440)</name>
    <dbReference type="NCBI Taxonomy" id="369723"/>
    <lineage>
        <taxon>Bacteria</taxon>
        <taxon>Bacillati</taxon>
        <taxon>Actinomycetota</taxon>
        <taxon>Actinomycetes</taxon>
        <taxon>Micromonosporales</taxon>
        <taxon>Micromonosporaceae</taxon>
        <taxon>Salinispora</taxon>
    </lineage>
</organism>